<dbReference type="SUPFAM" id="SSF63411">
    <property type="entry name" value="LuxS/MPP-like metallohydrolase"/>
    <property type="match status" value="2"/>
</dbReference>
<dbReference type="Pfam" id="PF05193">
    <property type="entry name" value="Peptidase_M16_C"/>
    <property type="match status" value="1"/>
</dbReference>
<dbReference type="AlphaFoldDB" id="A0A9Q4EPY9"/>
<feature type="domain" description="Peptidase M16 C-terminal" evidence="1">
    <location>
        <begin position="187"/>
        <end position="359"/>
    </location>
</feature>
<organism evidence="2 3">
    <name type="scientific">Bacillus inaquosorum</name>
    <dbReference type="NCBI Taxonomy" id="483913"/>
    <lineage>
        <taxon>Bacteria</taxon>
        <taxon>Bacillati</taxon>
        <taxon>Bacillota</taxon>
        <taxon>Bacilli</taxon>
        <taxon>Bacillales</taxon>
        <taxon>Bacillaceae</taxon>
        <taxon>Bacillus</taxon>
    </lineage>
</organism>
<dbReference type="Gene3D" id="3.30.830.10">
    <property type="entry name" value="Metalloenzyme, LuxS/M16 peptidase-like"/>
    <property type="match status" value="2"/>
</dbReference>
<dbReference type="Proteomes" id="UP001066278">
    <property type="component" value="Unassembled WGS sequence"/>
</dbReference>
<gene>
    <name evidence="2" type="ORF">MOE99_03445</name>
</gene>
<protein>
    <submittedName>
        <fullName evidence="2">Insulinase family protein</fullName>
    </submittedName>
</protein>
<dbReference type="RefSeq" id="WP_268309921.1">
    <property type="nucleotide sequence ID" value="NZ_JALAXJ010000003.1"/>
</dbReference>
<proteinExistence type="predicted"/>
<evidence type="ECO:0000313" key="3">
    <source>
        <dbReference type="Proteomes" id="UP001066278"/>
    </source>
</evidence>
<dbReference type="InterPro" id="IPR050361">
    <property type="entry name" value="MPP/UQCRC_Complex"/>
</dbReference>
<dbReference type="PANTHER" id="PTHR11851">
    <property type="entry name" value="METALLOPROTEASE"/>
    <property type="match status" value="1"/>
</dbReference>
<sequence>MSYVNEVKTKHGGLTAHIVETEKFKTVSLIFKMLAPLTKDQVTKRALLPHVLLRGTKNHPKTAELRSYLDELYGTSVSADLSKKGERHVITLRLEIPNEKYLKDQTPLLEKGLQLLAEIVFSPAPALEGGVFQSQYVTQEKRTLKQRIQAVYDDKMRYSNLRLIQEMCKNEPYALHVNGEIDDVDAITADQLYETYQSAIQKDQLDLYVVGDVDSNQVQASIDKYFQTEERTLATIENNHAEQKAQPKEVIDEEDVKQGKLNIGYRTGITYTDQDYPALQVFNGLFGGFSHSKLFINVREKASLAYYAASRIESFKGLLMVMSGIEVKNYEQAVSIIAEQFQAMKNGDFSEQDIAQTKAVIRNQVLETIDTAYGLSEFLYQQAAAQVDIPIEDFLANIEQVTKEDIMKAGEKIQLDTTYFLKGTEGAS</sequence>
<comment type="caution">
    <text evidence="2">The sequence shown here is derived from an EMBL/GenBank/DDBJ whole genome shotgun (WGS) entry which is preliminary data.</text>
</comment>
<accession>A0A9Q4EPY9</accession>
<evidence type="ECO:0000313" key="2">
    <source>
        <dbReference type="EMBL" id="MCY9228436.1"/>
    </source>
</evidence>
<dbReference type="InterPro" id="IPR007863">
    <property type="entry name" value="Peptidase_M16_C"/>
</dbReference>
<dbReference type="PANTHER" id="PTHR11851:SF186">
    <property type="entry name" value="INACTIVE METALLOPROTEASE YMFF-RELATED"/>
    <property type="match status" value="1"/>
</dbReference>
<dbReference type="EMBL" id="JALAXJ010000003">
    <property type="protein sequence ID" value="MCY9228436.1"/>
    <property type="molecule type" value="Genomic_DNA"/>
</dbReference>
<evidence type="ECO:0000259" key="1">
    <source>
        <dbReference type="Pfam" id="PF05193"/>
    </source>
</evidence>
<reference evidence="2" key="1">
    <citation type="submission" date="2022-02" db="EMBL/GenBank/DDBJ databases">
        <title>Crop Bioprotection Bacillus Genome Sequencing.</title>
        <authorList>
            <person name="Dunlap C."/>
        </authorList>
    </citation>
    <scope>NUCLEOTIDE SEQUENCE</scope>
    <source>
        <strain evidence="2">T20C13</strain>
    </source>
</reference>
<dbReference type="GO" id="GO:0046872">
    <property type="term" value="F:metal ion binding"/>
    <property type="evidence" value="ECO:0007669"/>
    <property type="project" value="InterPro"/>
</dbReference>
<name>A0A9Q4EPY9_9BACI</name>
<dbReference type="NCBIfam" id="NF047422">
    <property type="entry name" value="YfmF_fam"/>
    <property type="match status" value="1"/>
</dbReference>
<dbReference type="InterPro" id="IPR011249">
    <property type="entry name" value="Metalloenz_LuxS/M16"/>
</dbReference>